<proteinExistence type="predicted"/>
<name>A0A6J4JRC3_9PSEU</name>
<feature type="non-terminal residue" evidence="2">
    <location>
        <position position="27"/>
    </location>
</feature>
<evidence type="ECO:0000313" key="2">
    <source>
        <dbReference type="EMBL" id="CAA9285146.1"/>
    </source>
</evidence>
<feature type="non-terminal residue" evidence="2">
    <location>
        <position position="1"/>
    </location>
</feature>
<organism evidence="2">
    <name type="scientific">uncultured Actinomycetospora sp</name>
    <dbReference type="NCBI Taxonomy" id="1135996"/>
    <lineage>
        <taxon>Bacteria</taxon>
        <taxon>Bacillati</taxon>
        <taxon>Actinomycetota</taxon>
        <taxon>Actinomycetes</taxon>
        <taxon>Pseudonocardiales</taxon>
        <taxon>Pseudonocardiaceae</taxon>
        <taxon>Actinomycetospora</taxon>
        <taxon>environmental samples</taxon>
    </lineage>
</organism>
<reference evidence="2" key="1">
    <citation type="submission" date="2020-02" db="EMBL/GenBank/DDBJ databases">
        <authorList>
            <person name="Meier V. D."/>
        </authorList>
    </citation>
    <scope>NUCLEOTIDE SEQUENCE</scope>
    <source>
        <strain evidence="2">AVDCRST_MAG54</strain>
    </source>
</reference>
<evidence type="ECO:0000256" key="1">
    <source>
        <dbReference type="SAM" id="MobiDB-lite"/>
    </source>
</evidence>
<dbReference type="EMBL" id="CADCTH010000502">
    <property type="protein sequence ID" value="CAA9285146.1"/>
    <property type="molecule type" value="Genomic_DNA"/>
</dbReference>
<feature type="compositionally biased region" description="Basic residues" evidence="1">
    <location>
        <begin position="1"/>
        <end position="17"/>
    </location>
</feature>
<feature type="region of interest" description="Disordered" evidence="1">
    <location>
        <begin position="1"/>
        <end position="27"/>
    </location>
</feature>
<accession>A0A6J4JRC3</accession>
<dbReference type="AlphaFoldDB" id="A0A6J4JRC3"/>
<protein>
    <submittedName>
        <fullName evidence="2">Uncharacterized protein</fullName>
    </submittedName>
</protein>
<gene>
    <name evidence="2" type="ORF">AVDCRST_MAG54-3954</name>
</gene>
<sequence length="27" mass="3096">RRPRPRGRPAPAHRRRQLGGARPRPGL</sequence>